<evidence type="ECO:0000313" key="2">
    <source>
        <dbReference type="EMBL" id="TGK36457.1"/>
    </source>
</evidence>
<evidence type="ECO:0000259" key="1">
    <source>
        <dbReference type="Pfam" id="PF11845"/>
    </source>
</evidence>
<organism evidence="2 3">
    <name type="scientific">Leptospira gomenensis</name>
    <dbReference type="NCBI Taxonomy" id="2484974"/>
    <lineage>
        <taxon>Bacteria</taxon>
        <taxon>Pseudomonadati</taxon>
        <taxon>Spirochaetota</taxon>
        <taxon>Spirochaetia</taxon>
        <taxon>Leptospirales</taxon>
        <taxon>Leptospiraceae</taxon>
        <taxon>Leptospira</taxon>
    </lineage>
</organism>
<dbReference type="AlphaFoldDB" id="A0A5F1YFC1"/>
<protein>
    <submittedName>
        <fullName evidence="2">DUF3365 domain-containing protein</fullName>
    </submittedName>
</protein>
<reference evidence="2" key="1">
    <citation type="journal article" date="2019" name="PLoS Negl. Trop. Dis.">
        <title>Revisiting the worldwide diversity of Leptospira species in the environment.</title>
        <authorList>
            <person name="Vincent A.T."/>
            <person name="Schiettekatte O."/>
            <person name="Bourhy P."/>
            <person name="Veyrier F.J."/>
            <person name="Picardeau M."/>
        </authorList>
    </citation>
    <scope>NUCLEOTIDE SEQUENCE [LARGE SCALE GENOMIC DNA]</scope>
    <source>
        <strain evidence="2">201800299</strain>
    </source>
</reference>
<dbReference type="OrthoDB" id="9797588at2"/>
<dbReference type="RefSeq" id="WP_135590917.1">
    <property type="nucleotide sequence ID" value="NZ_RQEZ01000044.1"/>
</dbReference>
<feature type="domain" description="Tll0287-like" evidence="1">
    <location>
        <begin position="44"/>
        <end position="201"/>
    </location>
</feature>
<dbReference type="Proteomes" id="UP000298277">
    <property type="component" value="Unassembled WGS sequence"/>
</dbReference>
<evidence type="ECO:0000313" key="3">
    <source>
        <dbReference type="Proteomes" id="UP000298277"/>
    </source>
</evidence>
<dbReference type="Pfam" id="PF11845">
    <property type="entry name" value="Tll0287-like"/>
    <property type="match status" value="1"/>
</dbReference>
<dbReference type="InterPro" id="IPR021796">
    <property type="entry name" value="Tll0287-like_dom"/>
</dbReference>
<dbReference type="EMBL" id="RQFA01000020">
    <property type="protein sequence ID" value="TGK36457.1"/>
    <property type="molecule type" value="Genomic_DNA"/>
</dbReference>
<accession>A0A5F1YFC1</accession>
<comment type="caution">
    <text evidence="2">The sequence shown here is derived from an EMBL/GenBank/DDBJ whole genome shotgun (WGS) entry which is preliminary data.</text>
</comment>
<sequence length="203" mass="22712">MDSFSRSTEKSFLSSLFRYNHIAKLTSLFLVAQLLPVCFTDRNADKKQILLELIADFQIDLQKNLESAVKTKGIIGAIEVCRTISPAKEAEVKTSFPGVSFRRISDKPRNTDHAPDAWEAEIFEQWKTTVKNGGAPYLVMNSNDKEVRVLQPIVLQNPTCLKCHGGPRDIDPAVAKKISELYPQDKAVGYKLGELRGAFSAIW</sequence>
<keyword evidence="3" id="KW-1185">Reference proteome</keyword>
<proteinExistence type="predicted"/>
<gene>
    <name evidence="2" type="ORF">EHQ17_04085</name>
</gene>
<name>A0A5F1YFC1_9LEPT</name>